<evidence type="ECO:0000256" key="3">
    <source>
        <dbReference type="ARBA" id="ARBA00008891"/>
    </source>
</evidence>
<comment type="pathway">
    <text evidence="2 11">Glycan metabolism; pectin degradation; 2-dehydro-3-deoxy-D-gluconate from pectin: step 1/5.</text>
</comment>
<evidence type="ECO:0000256" key="8">
    <source>
        <dbReference type="ARBA" id="ARBA00023085"/>
    </source>
</evidence>
<dbReference type="Gene3D" id="2.160.20.10">
    <property type="entry name" value="Single-stranded right-handed beta-helix, Pectin lyase-like"/>
    <property type="match status" value="1"/>
</dbReference>
<evidence type="ECO:0000256" key="1">
    <source>
        <dbReference type="ARBA" id="ARBA00004613"/>
    </source>
</evidence>
<evidence type="ECO:0000256" key="7">
    <source>
        <dbReference type="ARBA" id="ARBA00022801"/>
    </source>
</evidence>
<evidence type="ECO:0000256" key="9">
    <source>
        <dbReference type="ARBA" id="ARBA00047928"/>
    </source>
</evidence>
<dbReference type="OrthoDB" id="2019149at2759"/>
<dbReference type="PROSITE" id="PS00503">
    <property type="entry name" value="PECTINESTERASE_2"/>
    <property type="match status" value="1"/>
</dbReference>
<accession>A0A507BA76</accession>
<evidence type="ECO:0000256" key="11">
    <source>
        <dbReference type="RuleBase" id="RU000589"/>
    </source>
</evidence>
<feature type="chain" id="PRO_5021513236" description="Pectinesterase" evidence="11">
    <location>
        <begin position="18"/>
        <end position="328"/>
    </location>
</feature>
<dbReference type="FunFam" id="2.160.20.10:FF:000014">
    <property type="entry name" value="Pectinesterase"/>
    <property type="match status" value="1"/>
</dbReference>
<gene>
    <name evidence="13" type="ORF">E0L32_005971</name>
</gene>
<dbReference type="Proteomes" id="UP000319257">
    <property type="component" value="Unassembled WGS sequence"/>
</dbReference>
<dbReference type="STRING" id="1093900.A0A507BA76"/>
<dbReference type="AlphaFoldDB" id="A0A507BA76"/>
<dbReference type="InterPro" id="IPR011050">
    <property type="entry name" value="Pectin_lyase_fold/virulence"/>
</dbReference>
<dbReference type="EMBL" id="SKBQ01000033">
    <property type="protein sequence ID" value="TPX13500.1"/>
    <property type="molecule type" value="Genomic_DNA"/>
</dbReference>
<feature type="active site" evidence="10">
    <location>
        <position position="182"/>
    </location>
</feature>
<sequence length="328" mass="34651">MLSHFTVFGVLLRLVAAASRTSPPSGSITVCSSGCNYNKIQNAVNSISTTSTSAHSIFIYGGTYTEQVTIPSLAGKLTIYGYTTNTASYSNNAVNLQWSSSLASGAPDDQHTSALINLSKNVAVYNINIKNTYGKGSQAVALSAYNTAQGYYGVGLYGSQDTLLAQTGNQVYANCLIQGAVDFVFGQHARVWITKSVIAVTEGGHYITANGRDSSSDPSYYVIDNSAVQAASGFSVAAGSVYLGRPWREYARVCFQRCSLSNIINSAGWTVWSSSTPNTGHVTFQEYGNTGSGASGNRASFATKISAPLTIGSIIGSDYTSWVDTSYL</sequence>
<dbReference type="Pfam" id="PF01095">
    <property type="entry name" value="Pectinesterase"/>
    <property type="match status" value="1"/>
</dbReference>
<dbReference type="GeneID" id="41973418"/>
<feature type="signal peptide" evidence="11">
    <location>
        <begin position="1"/>
        <end position="17"/>
    </location>
</feature>
<proteinExistence type="inferred from homology"/>
<evidence type="ECO:0000256" key="10">
    <source>
        <dbReference type="PROSITE-ProRule" id="PRU10040"/>
    </source>
</evidence>
<comment type="caution">
    <text evidence="13">The sequence shown here is derived from an EMBL/GenBank/DDBJ whole genome shotgun (WGS) entry which is preliminary data.</text>
</comment>
<evidence type="ECO:0000313" key="14">
    <source>
        <dbReference type="Proteomes" id="UP000319257"/>
    </source>
</evidence>
<protein>
    <recommendedName>
        <fullName evidence="4 11">Pectinesterase</fullName>
        <ecNumber evidence="4 11">3.1.1.11</ecNumber>
    </recommendedName>
</protein>
<dbReference type="EC" id="3.1.1.11" evidence="4 11"/>
<dbReference type="PANTHER" id="PTHR31321">
    <property type="entry name" value="ACYL-COA THIOESTER HYDROLASE YBHC-RELATED"/>
    <property type="match status" value="1"/>
</dbReference>
<keyword evidence="14" id="KW-1185">Reference proteome</keyword>
<comment type="catalytic activity">
    <reaction evidence="9 11">
        <text>[(1-&gt;4)-alpha-D-galacturonosyl methyl ester](n) + n H2O = [(1-&gt;4)-alpha-D-galacturonosyl](n) + n methanol + n H(+)</text>
        <dbReference type="Rhea" id="RHEA:22380"/>
        <dbReference type="Rhea" id="RHEA-COMP:14570"/>
        <dbReference type="Rhea" id="RHEA-COMP:14573"/>
        <dbReference type="ChEBI" id="CHEBI:15377"/>
        <dbReference type="ChEBI" id="CHEBI:15378"/>
        <dbReference type="ChEBI" id="CHEBI:17790"/>
        <dbReference type="ChEBI" id="CHEBI:140522"/>
        <dbReference type="ChEBI" id="CHEBI:140523"/>
        <dbReference type="EC" id="3.1.1.11"/>
    </reaction>
</comment>
<evidence type="ECO:0000256" key="6">
    <source>
        <dbReference type="ARBA" id="ARBA00022729"/>
    </source>
</evidence>
<dbReference type="UniPathway" id="UPA00545">
    <property type="reaction ID" value="UER00823"/>
</dbReference>
<evidence type="ECO:0000256" key="5">
    <source>
        <dbReference type="ARBA" id="ARBA00022525"/>
    </source>
</evidence>
<keyword evidence="6 11" id="KW-0732">Signal</keyword>
<comment type="subcellular location">
    <subcellularLocation>
        <location evidence="1 11">Secreted</location>
    </subcellularLocation>
</comment>
<feature type="domain" description="Pectinesterase catalytic" evidence="12">
    <location>
        <begin position="28"/>
        <end position="296"/>
    </location>
</feature>
<dbReference type="GO" id="GO:0005576">
    <property type="term" value="C:extracellular region"/>
    <property type="evidence" value="ECO:0007669"/>
    <property type="project" value="UniProtKB-SubCell"/>
</dbReference>
<evidence type="ECO:0000256" key="4">
    <source>
        <dbReference type="ARBA" id="ARBA00013229"/>
    </source>
</evidence>
<keyword evidence="5 11" id="KW-0964">Secreted</keyword>
<dbReference type="PANTHER" id="PTHR31321:SF127">
    <property type="entry name" value="PECTINESTERASE"/>
    <property type="match status" value="1"/>
</dbReference>
<evidence type="ECO:0000313" key="13">
    <source>
        <dbReference type="EMBL" id="TPX13500.1"/>
    </source>
</evidence>
<evidence type="ECO:0000256" key="2">
    <source>
        <dbReference type="ARBA" id="ARBA00005184"/>
    </source>
</evidence>
<dbReference type="GO" id="GO:0030599">
    <property type="term" value="F:pectinesterase activity"/>
    <property type="evidence" value="ECO:0007669"/>
    <property type="project" value="UniProtKB-UniRule"/>
</dbReference>
<keyword evidence="11" id="KW-0961">Cell wall biogenesis/degradation</keyword>
<dbReference type="GO" id="GO:0042545">
    <property type="term" value="P:cell wall modification"/>
    <property type="evidence" value="ECO:0007669"/>
    <property type="project" value="UniProtKB-UniRule"/>
</dbReference>
<name>A0A507BA76_9PEZI</name>
<dbReference type="SUPFAM" id="SSF51126">
    <property type="entry name" value="Pectin lyase-like"/>
    <property type="match status" value="1"/>
</dbReference>
<organism evidence="13 14">
    <name type="scientific">Thyridium curvatum</name>
    <dbReference type="NCBI Taxonomy" id="1093900"/>
    <lineage>
        <taxon>Eukaryota</taxon>
        <taxon>Fungi</taxon>
        <taxon>Dikarya</taxon>
        <taxon>Ascomycota</taxon>
        <taxon>Pezizomycotina</taxon>
        <taxon>Sordariomycetes</taxon>
        <taxon>Sordariomycetidae</taxon>
        <taxon>Thyridiales</taxon>
        <taxon>Thyridiaceae</taxon>
        <taxon>Thyridium</taxon>
    </lineage>
</organism>
<comment type="similarity">
    <text evidence="3">Belongs to the pectinesterase family.</text>
</comment>
<keyword evidence="7 11" id="KW-0378">Hydrolase</keyword>
<evidence type="ECO:0000259" key="12">
    <source>
        <dbReference type="Pfam" id="PF01095"/>
    </source>
</evidence>
<dbReference type="InterPro" id="IPR033131">
    <property type="entry name" value="Pectinesterase_Asp_AS"/>
</dbReference>
<dbReference type="GO" id="GO:0045490">
    <property type="term" value="P:pectin catabolic process"/>
    <property type="evidence" value="ECO:0007669"/>
    <property type="project" value="UniProtKB-UniRule"/>
</dbReference>
<dbReference type="RefSeq" id="XP_030995211.1">
    <property type="nucleotide sequence ID" value="XM_031140551.1"/>
</dbReference>
<keyword evidence="8 11" id="KW-0063">Aspartyl esterase</keyword>
<dbReference type="InterPro" id="IPR000070">
    <property type="entry name" value="Pectinesterase_cat"/>
</dbReference>
<dbReference type="InterPro" id="IPR012334">
    <property type="entry name" value="Pectin_lyas_fold"/>
</dbReference>
<comment type="function">
    <text evidence="11">Involved in maceration and soft-rotting of plant tissue.</text>
</comment>
<reference evidence="13 14" key="1">
    <citation type="submission" date="2019-06" db="EMBL/GenBank/DDBJ databases">
        <title>Draft genome sequence of the filamentous fungus Phialemoniopsis curvata isolated from diesel fuel.</title>
        <authorList>
            <person name="Varaljay V.A."/>
            <person name="Lyon W.J."/>
            <person name="Crouch A.L."/>
            <person name="Drake C.E."/>
            <person name="Hollomon J.M."/>
            <person name="Nadeau L.J."/>
            <person name="Nunn H.S."/>
            <person name="Stevenson B.S."/>
            <person name="Bojanowski C.L."/>
            <person name="Crookes-Goodson W.J."/>
        </authorList>
    </citation>
    <scope>NUCLEOTIDE SEQUENCE [LARGE SCALE GENOMIC DNA]</scope>
    <source>
        <strain evidence="13 14">D216</strain>
    </source>
</reference>
<dbReference type="InParanoid" id="A0A507BA76"/>